<organism evidence="3">
    <name type="scientific">Heracleum moellendorffii mottle spot virus</name>
    <dbReference type="NCBI Taxonomy" id="2856830"/>
    <lineage>
        <taxon>Viruses</taxon>
        <taxon>Riboviria</taxon>
        <taxon>Orthornavirae</taxon>
        <taxon>Pisuviricota</taxon>
        <taxon>Pisoniviricetes</taxon>
        <taxon>Picornavirales</taxon>
        <taxon>Secoviridae</taxon>
    </lineage>
</organism>
<comment type="subcellular location">
    <subcellularLocation>
        <location evidence="1">Virion</location>
    </subcellularLocation>
</comment>
<evidence type="ECO:0000256" key="2">
    <source>
        <dbReference type="ARBA" id="ARBA00022844"/>
    </source>
</evidence>
<keyword evidence="2" id="KW-0946">Virion</keyword>
<evidence type="ECO:0000313" key="3">
    <source>
        <dbReference type="EMBL" id="QXM11738.1"/>
    </source>
</evidence>
<dbReference type="Gene3D" id="2.60.120.20">
    <property type="match status" value="1"/>
</dbReference>
<reference evidence="3" key="1">
    <citation type="submission" date="2020-10" db="EMBL/GenBank/DDBJ databases">
        <authorList>
            <person name="Cheng X."/>
        </authorList>
    </citation>
    <scope>NUCLEOTIDE SEQUENCE</scope>
    <source>
        <strain evidence="3">HmH-1</strain>
    </source>
</reference>
<sequence length="1660" mass="184902">MLGLIIIVVYLLLSLVARLGLGIKARYFAEVYDFSTDYGFFACASHVPEEKFSLCLLAPFYFVYCLPSNLKLFLKKFPIHNWILSKYSSFANNLSIKMSTSGKDLQEVYKQAADKFQTTSTSIAAAIQAANERKSTVVGDQVEKAIEDLTNKNKIYITKSAKNWLRLRRVPDTVIGHFGTSSLPAAPTSSSAEPTKSKISLTPFVKSYLKKLDAQNNSVQSASITGNITSSIPRNISAMVRIDVLSLRTQSLVTQSNAGIILTLALDSRATQPEDGILGGHLLFNRSSNIAASACFPNFALSSQESNLDDVVQIWSCGQGFDLSSGMVAYNDVAMVGEISTHIGSSTMLGPIRKKIFDLRQETIATGGLPIHPYQAKRNKVNEVIMPWTTARSEMVFDGVAGGTSTWKPTQNVGNKSIRFSGLENMGCDPTDSGPLDDISDDELDPYELRNARIRQQNGPIDDETHFPLFGNDEILDNDCCLLHLDFEVPAVSEDAHLFGTIKLFSDVDLSTSNNSIINTLRGAAIVVPKVAIRFKVTLPGPCSCPIIAAWDESRGIDSNSVLENYLQLPHVIINSTRTDEESLLRPKIHNYTGCMNFSKSLARDCGEVRLATLRHDFSGITGKIFLTADLILEKGSLLSKGFQDHKIVQQPTLHMDLTEQVMIGNFDAHAYLGTVIIDSNTPVNTFVLIDILPGVPAISKDRKNLYPSLLSSVASLWAFWDGEIFVKVEVSARENLAGQATIYSVPPNFYIPDITRSVCNQFPSTTISFGGRTTHTIPIKSSSWLGAYSTVGSPIAGRNDKNGNGAMLVVFVDAPPSGMNITDKKIDLIFTIDKVKNFSLHERITPQLYRAPRPTTSLHKKGGFADRVVLSNVSINMKEQTFGVQPSNYHRLYTIRNIKQEKANTWTLPFSVGEPELSNWKSCKVTTYENFETSTEPLLIIDTTNPFRLLVQGSCFYSAHLIANISVSSSKKKAGAITVSRLHNPHYYKGIGVNTSDGDTYGGGAMDSCTPTPGNVARLNLPMRKNIRYRSNPDLSYDMKEAVPTRSFLDVGSLISIYIPANTDVTEVEVGFQIVGGITLYGHGVPNQVVVREGTEYKPRIIKGIPTPCLPFGWWDEMENAVAAAWHGSKPSKDQDMMKDYIEKNLGGFNDNQFRIYQIFESNNRAKVSYWFEFQRPNFQANQGYSVQMQCWLGDSRRDMFEFIWRFDDERPNGYLTTYATQLGYGEWGKCFHWHVNFDPAKPRDSIRVNIGITRNKNYVISVNDEVAGTLRGVNIGHHCVLGWEYQVSRDWYELSTSLFPYHFTPSGAITGWTYDGNKVAHSYCHLWPNYFQTTCIPPSYLRLGKMGDSMPIKTGGSFEDYFHYNLEGAPPTKGESFADEPADSSVLDPFPNSGFLEPQTISNQDSVASISHDLAQTSISGKKRKKKIQEIKRVRPGYGRRRPKNKPMFPFRNSRVDHTCLNYDEDTDCVNFDQGISKDVMDTLERNVSGKWYSDTLINRMENATNNKEINDDFQKWVGKRFLGDKEDFFADVLAKAIQCITQVPSWDLACPKCNQINAKGLLCCNPRITCGRRGTLNFNHNAVGSRGPYGSHAISAPSWSKDILGLTLEYYPSPIVGRRGLEHLYIHVKQALENEEKNNTVGYLRTLARYHPGALGL</sequence>
<dbReference type="SUPFAM" id="SSF88633">
    <property type="entry name" value="Positive stranded ssRNA viruses"/>
    <property type="match status" value="1"/>
</dbReference>
<name>A0A8F5GCU8_9SECO</name>
<dbReference type="EMBL" id="MW143071">
    <property type="protein sequence ID" value="QXM11738.1"/>
    <property type="molecule type" value="Genomic_RNA"/>
</dbReference>
<accession>A0A8F5GCU8</accession>
<dbReference type="InterPro" id="IPR029053">
    <property type="entry name" value="Viral_coat"/>
</dbReference>
<dbReference type="GO" id="GO:0044423">
    <property type="term" value="C:virion component"/>
    <property type="evidence" value="ECO:0007669"/>
    <property type="project" value="UniProtKB-KW"/>
</dbReference>
<proteinExistence type="predicted"/>
<protein>
    <submittedName>
        <fullName evidence="3">Polyprotein</fullName>
    </submittedName>
</protein>
<evidence type="ECO:0000256" key="1">
    <source>
        <dbReference type="ARBA" id="ARBA00004328"/>
    </source>
</evidence>